<dbReference type="EMBL" id="BEXD01001236">
    <property type="protein sequence ID" value="GBB93116.1"/>
    <property type="molecule type" value="Genomic_DNA"/>
</dbReference>
<comment type="caution">
    <text evidence="1">The sequence shown here is derived from an EMBL/GenBank/DDBJ whole genome shotgun (WGS) entry which is preliminary data.</text>
</comment>
<reference evidence="1 3" key="1">
    <citation type="submission" date="2017-11" db="EMBL/GenBank/DDBJ databases">
        <title>The genome of Rhizophagus clarus HR1 reveals common genetic basis of auxotrophy among arbuscular mycorrhizal fungi.</title>
        <authorList>
            <person name="Kobayashi Y."/>
        </authorList>
    </citation>
    <scope>NUCLEOTIDE SEQUENCE [LARGE SCALE GENOMIC DNA]</scope>
    <source>
        <strain evidence="1 3">HR1</strain>
    </source>
</reference>
<dbReference type="Proteomes" id="UP000615446">
    <property type="component" value="Unassembled WGS sequence"/>
</dbReference>
<dbReference type="Gene3D" id="3.40.50.450">
    <property type="match status" value="1"/>
</dbReference>
<organism evidence="1 3">
    <name type="scientific">Rhizophagus clarus</name>
    <dbReference type="NCBI Taxonomy" id="94130"/>
    <lineage>
        <taxon>Eukaryota</taxon>
        <taxon>Fungi</taxon>
        <taxon>Fungi incertae sedis</taxon>
        <taxon>Mucoromycota</taxon>
        <taxon>Glomeromycotina</taxon>
        <taxon>Glomeromycetes</taxon>
        <taxon>Glomerales</taxon>
        <taxon>Glomeraceae</taxon>
        <taxon>Rhizophagus</taxon>
    </lineage>
</organism>
<name>A0A2Z6RLB5_9GLOM</name>
<evidence type="ECO:0000313" key="3">
    <source>
        <dbReference type="Proteomes" id="UP000247702"/>
    </source>
</evidence>
<reference evidence="2" key="2">
    <citation type="submission" date="2019-10" db="EMBL/GenBank/DDBJ databases">
        <title>Conservation and host-specific expression of non-tandemly repeated heterogenous ribosome RNA gene in arbuscular mycorrhizal fungi.</title>
        <authorList>
            <person name="Maeda T."/>
            <person name="Kobayashi Y."/>
            <person name="Nakagawa T."/>
            <person name="Ezawa T."/>
            <person name="Yamaguchi K."/>
            <person name="Bino T."/>
            <person name="Nishimoto Y."/>
            <person name="Shigenobu S."/>
            <person name="Kawaguchi M."/>
        </authorList>
    </citation>
    <scope>NUCLEOTIDE SEQUENCE</scope>
    <source>
        <strain evidence="2">HR1</strain>
    </source>
</reference>
<dbReference type="Pfam" id="PF12694">
    <property type="entry name" value="cpYpsA"/>
    <property type="match status" value="1"/>
</dbReference>
<dbReference type="InterPro" id="IPR024755">
    <property type="entry name" value="cpYpsA"/>
</dbReference>
<sequence length="170" mass="19112">MYLTIRSGGQTGVDRATLDAILDYNNTITNDNIVHVTGWCPKGRLAEDGSISLRYPLIETPSSLYPERTEWNIRDADVTLILLLSAMTPPDHGTKLTIEKADQLQKPLKIIFLDDNIITNINQILHWMNDNKVKILNVAGPRESNCSGIYVKAYEFISALLKKRNTVISE</sequence>
<dbReference type="Proteomes" id="UP000247702">
    <property type="component" value="Unassembled WGS sequence"/>
</dbReference>
<keyword evidence="3" id="KW-1185">Reference proteome</keyword>
<dbReference type="OrthoDB" id="2379830at2759"/>
<dbReference type="EMBL" id="BLAL01000213">
    <property type="protein sequence ID" value="GES92156.1"/>
    <property type="molecule type" value="Genomic_DNA"/>
</dbReference>
<gene>
    <name evidence="2" type="ORF">RCL2_001894400</name>
    <name evidence="1" type="ORF">RclHR1_02110015</name>
</gene>
<dbReference type="AlphaFoldDB" id="A0A2Z6RLB5"/>
<evidence type="ECO:0000313" key="2">
    <source>
        <dbReference type="EMBL" id="GES92156.1"/>
    </source>
</evidence>
<evidence type="ECO:0000313" key="1">
    <source>
        <dbReference type="EMBL" id="GBB93116.1"/>
    </source>
</evidence>
<protein>
    <submittedName>
        <fullName evidence="2">Molybdenum cofactor carrier</fullName>
    </submittedName>
</protein>
<accession>A0A2Z6RLB5</accession>
<proteinExistence type="predicted"/>